<dbReference type="Proteomes" id="UP000187013">
    <property type="component" value="Unassembled WGS sequence"/>
</dbReference>
<feature type="compositionally biased region" description="Polar residues" evidence="1">
    <location>
        <begin position="264"/>
        <end position="277"/>
    </location>
</feature>
<reference evidence="4 5" key="2">
    <citation type="submission" date="2016-08" db="EMBL/GenBank/DDBJ databases">
        <title>Draft genome sequence of allopolyploid Zygosaccharomyces rouxii.</title>
        <authorList>
            <person name="Watanabe J."/>
            <person name="Uehara K."/>
            <person name="Mogi Y."/>
            <person name="Tsukioka Y."/>
        </authorList>
    </citation>
    <scope>NUCLEOTIDE SEQUENCE [LARGE SCALE GENOMIC DNA]</scope>
    <source>
        <strain evidence="4 5">NBRC 110957</strain>
    </source>
</reference>
<reference evidence="3" key="1">
    <citation type="submission" date="2008-02" db="EMBL/GenBank/DDBJ databases">
        <title>Zygosaccharomyces rouxii homologs of Saccharomyces cerevisiae chromosome III.</title>
        <authorList>
            <person name="Gordon J.L."/>
            <person name="Wolfe K.H."/>
        </authorList>
    </citation>
    <scope>NUCLEOTIDE SEQUENCE</scope>
    <source>
        <strain evidence="3">CBS 732</strain>
    </source>
</reference>
<gene>
    <name evidence="3" type="primary">Zr_YCL005W</name>
    <name evidence="3" type="ORF">Zrou_5p23</name>
    <name evidence="4" type="ORF">ZYGR_0P01770</name>
</gene>
<dbReference type="EMBL" id="AM989984">
    <property type="protein sequence ID" value="CAQ43445.1"/>
    <property type="molecule type" value="Genomic_DNA"/>
</dbReference>
<keyword evidence="2" id="KW-0472">Membrane</keyword>
<feature type="region of interest" description="Disordered" evidence="1">
    <location>
        <begin position="254"/>
        <end position="297"/>
    </location>
</feature>
<dbReference type="eggNOG" id="ENOG502S5W0">
    <property type="taxonomic scope" value="Eukaryota"/>
</dbReference>
<feature type="transmembrane region" description="Helical" evidence="2">
    <location>
        <begin position="100"/>
        <end position="123"/>
    </location>
</feature>
<organism evidence="3">
    <name type="scientific">Zygosaccharomyces rouxii</name>
    <dbReference type="NCBI Taxonomy" id="4956"/>
    <lineage>
        <taxon>Eukaryota</taxon>
        <taxon>Fungi</taxon>
        <taxon>Dikarya</taxon>
        <taxon>Ascomycota</taxon>
        <taxon>Saccharomycotina</taxon>
        <taxon>Saccharomycetes</taxon>
        <taxon>Saccharomycetales</taxon>
        <taxon>Saccharomycetaceae</taxon>
        <taxon>Zygosaccharomyces</taxon>
    </lineage>
</organism>
<keyword evidence="2" id="KW-0812">Transmembrane</keyword>
<evidence type="ECO:0000313" key="4">
    <source>
        <dbReference type="EMBL" id="GAV49533.1"/>
    </source>
</evidence>
<feature type="transmembrane region" description="Helical" evidence="2">
    <location>
        <begin position="49"/>
        <end position="71"/>
    </location>
</feature>
<evidence type="ECO:0000256" key="2">
    <source>
        <dbReference type="SAM" id="Phobius"/>
    </source>
</evidence>
<protein>
    <submittedName>
        <fullName evidence="3">Protein LDB16</fullName>
    </submittedName>
</protein>
<dbReference type="KEGG" id="zro:ZYRO0E04532g"/>
<dbReference type="AlphaFoldDB" id="B2G4D6"/>
<dbReference type="EMBL" id="BDGX01000016">
    <property type="protein sequence ID" value="GAV49533.1"/>
    <property type="molecule type" value="Genomic_DNA"/>
</dbReference>
<feature type="compositionally biased region" description="Pro residues" evidence="1">
    <location>
        <begin position="183"/>
        <end position="197"/>
    </location>
</feature>
<proteinExistence type="predicted"/>
<evidence type="ECO:0000313" key="3">
    <source>
        <dbReference type="EMBL" id="CAQ43445.1"/>
    </source>
</evidence>
<name>B2G4D6_ZYGRO</name>
<feature type="transmembrane region" description="Helical" evidence="2">
    <location>
        <begin position="17"/>
        <end position="37"/>
    </location>
</feature>
<evidence type="ECO:0000256" key="1">
    <source>
        <dbReference type="SAM" id="MobiDB-lite"/>
    </source>
</evidence>
<keyword evidence="2" id="KW-1133">Transmembrane helix</keyword>
<evidence type="ECO:0000313" key="5">
    <source>
        <dbReference type="Proteomes" id="UP000187013"/>
    </source>
</evidence>
<dbReference type="OMA" id="THQISAN"/>
<sequence>MKSIEKVIALGKDFGLFLAYSCAYCISVFFEYTISWIPPLYGILKRIITFFRALFFAPLRIIIKVVLQLFLLPVNVPLRLLLGTSLQQILLHTTSWTDGYVIVTILQYWLALTILGVLIGAICGTSLSVVHSIWGIPDIYIEIPIRFWKLIPSLSVWLKNHLPLYNNVETQLNGKGPEFKGAPPSPLSTPSSPPPQTPIMVDSELSKMPATPKHQSNSKKCSRPPSISKGSILKVASKLPSDFFQQVQSEGKFDEEIQRYMSPGESSQDTTQDSSAEFTDLWDKVEESPTTLKTEDGLATLSRRRNFLDSDGNRKLDVK</sequence>
<dbReference type="OrthoDB" id="4069321at2759"/>
<feature type="region of interest" description="Disordered" evidence="1">
    <location>
        <begin position="175"/>
        <end position="227"/>
    </location>
</feature>
<accession>B2G4D6</accession>